<dbReference type="EMBL" id="CP009761">
    <property type="protein sequence ID" value="AIZ36969.1"/>
    <property type="molecule type" value="Genomic_DNA"/>
</dbReference>
<gene>
    <name evidence="2" type="ORF">HXM94_04250</name>
    <name evidence="3" type="ORF">NM222_01525</name>
    <name evidence="1" type="ORF">NW74_06285</name>
</gene>
<dbReference type="AlphaFoldDB" id="A0A0B4S357"/>
<dbReference type="KEGG" id="pmic:NW74_06285"/>
<evidence type="ECO:0000313" key="3">
    <source>
        <dbReference type="EMBL" id="WBB31179.1"/>
    </source>
</evidence>
<protein>
    <submittedName>
        <fullName evidence="3">Nucleoside-triphosphatase</fullName>
    </submittedName>
</protein>
<evidence type="ECO:0000313" key="4">
    <source>
        <dbReference type="Proteomes" id="UP000031386"/>
    </source>
</evidence>
<reference evidence="2" key="2">
    <citation type="submission" date="2020-04" db="EMBL/GenBank/DDBJ databases">
        <title>Deep metagenomics examines the oral microbiome during advanced dental caries in children, revealing novel taxa and co-occurrences with host molecules.</title>
        <authorList>
            <person name="Baker J.L."/>
            <person name="Morton J.T."/>
            <person name="Dinis M."/>
            <person name="Alvarez R."/>
            <person name="Tran N.C."/>
            <person name="Knight R."/>
            <person name="Edlund A."/>
        </authorList>
    </citation>
    <scope>NUCLEOTIDE SEQUENCE</scope>
    <source>
        <strain evidence="2">JCVI_23_bin.11</strain>
    </source>
</reference>
<dbReference type="InterPro" id="IPR004948">
    <property type="entry name" value="Nuc-triphosphatase_THEP1"/>
</dbReference>
<dbReference type="RefSeq" id="WP_004832877.1">
    <property type="nucleotide sequence ID" value="NZ_CABKNC010000002.1"/>
</dbReference>
<keyword evidence="4" id="KW-1185">Reference proteome</keyword>
<dbReference type="OrthoDB" id="47144at2"/>
<name>A0A0B4S357_9FIRM</name>
<dbReference type="Proteomes" id="UP000031386">
    <property type="component" value="Chromosome"/>
</dbReference>
<accession>A0A0B4S357</accession>
<sequence>MTNFKDLDFLVESLRKVDTGKNHILITGNIKVGKSTLLKAFIKKYYKNSKIDGIMTELVITDKFRIELFRYGTEERFVIGERESEMKFFDEVFLKKSYEFMDDFKNNDILIFDEIGNKELHLKEYCEKLLSIFEDNRIFAVLKKGGNPIVENLDKLENFVIFDLDKFYE</sequence>
<dbReference type="EMBL" id="JABZRE010000011">
    <property type="protein sequence ID" value="MBF1306973.1"/>
    <property type="molecule type" value="Genomic_DNA"/>
</dbReference>
<reference evidence="3" key="3">
    <citation type="submission" date="2022-07" db="EMBL/GenBank/DDBJ databases">
        <title>Parvimonas micra travels from the subgingival sulcus of the human oral cavity to the colorectal adenocarcinoma.</title>
        <authorList>
            <person name="Conde-Perez K."/>
            <person name="Buetas E."/>
            <person name="Aja-Macaya P."/>
            <person name="Martin-De Arribas E."/>
            <person name="Iglesias-Corras I."/>
            <person name="Trigo-Tasende N."/>
            <person name="Nasser-Ali M."/>
            <person name="Estevez L.S."/>
            <person name="Rumbo-Feal S."/>
            <person name="Otero-Alen B."/>
            <person name="Noguera J.F."/>
            <person name="Concha A."/>
            <person name="Pardinas-Lopez S."/>
            <person name="Carda-Dieguez M."/>
            <person name="Gomez-Randulfe I."/>
            <person name="Martinez-Lago N."/>
            <person name="Ladra S."/>
            <person name="Aparicio L.A."/>
            <person name="Bou G."/>
            <person name="Mira A."/>
            <person name="Vallejo J.A."/>
            <person name="Poza M."/>
        </authorList>
    </citation>
    <scope>NUCLEOTIDE SEQUENCE</scope>
    <source>
        <strain evidence="3">PM102KC-G-1</strain>
    </source>
</reference>
<proteinExistence type="predicted"/>
<evidence type="ECO:0000313" key="2">
    <source>
        <dbReference type="EMBL" id="MBF1306973.1"/>
    </source>
</evidence>
<dbReference type="EMBL" id="CP101412">
    <property type="protein sequence ID" value="WBB31179.1"/>
    <property type="molecule type" value="Genomic_DNA"/>
</dbReference>
<dbReference type="STRING" id="33033.NW74_06285"/>
<dbReference type="GeneID" id="93385224"/>
<reference evidence="1 4" key="1">
    <citation type="submission" date="2014-10" db="EMBL/GenBank/DDBJ databases">
        <title>Complete genome sequence of Parvimonas micra KCOM 1535 (= ChDC B708).</title>
        <authorList>
            <person name="Kook J.-K."/>
            <person name="Park S.-N."/>
            <person name="Lim Y.K."/>
            <person name="Roh H."/>
        </authorList>
    </citation>
    <scope>NUCLEOTIDE SEQUENCE [LARGE SCALE GENOMIC DNA]</scope>
    <source>
        <strain evidence="1">KCOM 1535</strain>
        <strain evidence="4">KCOM 1535 / ChDC B708</strain>
    </source>
</reference>
<dbReference type="Proteomes" id="UP000758611">
    <property type="component" value="Unassembled WGS sequence"/>
</dbReference>
<dbReference type="GO" id="GO:0017111">
    <property type="term" value="F:ribonucleoside triphosphate phosphatase activity"/>
    <property type="evidence" value="ECO:0007669"/>
    <property type="project" value="InterPro"/>
</dbReference>
<organism evidence="1 4">
    <name type="scientific">Parvimonas micra</name>
    <dbReference type="NCBI Taxonomy" id="33033"/>
    <lineage>
        <taxon>Bacteria</taxon>
        <taxon>Bacillati</taxon>
        <taxon>Bacillota</taxon>
        <taxon>Tissierellia</taxon>
        <taxon>Tissierellales</taxon>
        <taxon>Peptoniphilaceae</taxon>
        <taxon>Parvimonas</taxon>
    </lineage>
</organism>
<dbReference type="Gene3D" id="3.40.50.300">
    <property type="entry name" value="P-loop containing nucleotide triphosphate hydrolases"/>
    <property type="match status" value="1"/>
</dbReference>
<dbReference type="Pfam" id="PF03266">
    <property type="entry name" value="NTPase_1"/>
    <property type="match status" value="1"/>
</dbReference>
<dbReference type="InterPro" id="IPR027417">
    <property type="entry name" value="P-loop_NTPase"/>
</dbReference>
<dbReference type="Proteomes" id="UP001210690">
    <property type="component" value="Chromosome"/>
</dbReference>
<dbReference type="SUPFAM" id="SSF52540">
    <property type="entry name" value="P-loop containing nucleoside triphosphate hydrolases"/>
    <property type="match status" value="1"/>
</dbReference>
<evidence type="ECO:0000313" key="1">
    <source>
        <dbReference type="EMBL" id="AIZ36969.1"/>
    </source>
</evidence>